<dbReference type="InterPro" id="IPR036291">
    <property type="entry name" value="NAD(P)-bd_dom_sf"/>
</dbReference>
<dbReference type="AlphaFoldDB" id="A0AA35M323"/>
<keyword evidence="4" id="KW-1185">Reference proteome</keyword>
<dbReference type="SUPFAM" id="SSF51735">
    <property type="entry name" value="NAD(P)-binding Rossmann-fold domains"/>
    <property type="match status" value="1"/>
</dbReference>
<feature type="domain" description="Gfo/Idh/MocA-like oxidoreductase N-terminal" evidence="1">
    <location>
        <begin position="2"/>
        <end position="89"/>
    </location>
</feature>
<gene>
    <name evidence="3" type="ORF">CCHLO57077_00012050</name>
</gene>
<evidence type="ECO:0000313" key="3">
    <source>
        <dbReference type="EMBL" id="CAI6089602.1"/>
    </source>
</evidence>
<dbReference type="Proteomes" id="UP001160390">
    <property type="component" value="Unassembled WGS sequence"/>
</dbReference>
<dbReference type="GO" id="GO:0016491">
    <property type="term" value="F:oxidoreductase activity"/>
    <property type="evidence" value="ECO:0007669"/>
    <property type="project" value="TreeGrafter"/>
</dbReference>
<feature type="domain" description="Gfo/Idh/MocA-like oxidoreductase C-terminal" evidence="2">
    <location>
        <begin position="125"/>
        <end position="313"/>
    </location>
</feature>
<name>A0AA35M323_9HYPO</name>
<reference evidence="3" key="1">
    <citation type="submission" date="2023-01" db="EMBL/GenBank/DDBJ databases">
        <authorList>
            <person name="Piombo E."/>
        </authorList>
    </citation>
    <scope>NUCLEOTIDE SEQUENCE</scope>
</reference>
<accession>A0AA35M323</accession>
<dbReference type="EMBL" id="CABFNP030001008">
    <property type="protein sequence ID" value="CAI6089602.1"/>
    <property type="molecule type" value="Genomic_DNA"/>
</dbReference>
<dbReference type="Gene3D" id="3.30.360.10">
    <property type="entry name" value="Dihydrodipicolinate Reductase, domain 2"/>
    <property type="match status" value="1"/>
</dbReference>
<dbReference type="Pfam" id="PF01408">
    <property type="entry name" value="GFO_IDH_MocA"/>
    <property type="match status" value="1"/>
</dbReference>
<proteinExistence type="predicted"/>
<dbReference type="GO" id="GO:0005737">
    <property type="term" value="C:cytoplasm"/>
    <property type="evidence" value="ECO:0007669"/>
    <property type="project" value="TreeGrafter"/>
</dbReference>
<comment type="caution">
    <text evidence="3">The sequence shown here is derived from an EMBL/GenBank/DDBJ whole genome shotgun (WGS) entry which is preliminary data.</text>
</comment>
<dbReference type="GO" id="GO:0006740">
    <property type="term" value="P:NADPH regeneration"/>
    <property type="evidence" value="ECO:0007669"/>
    <property type="project" value="TreeGrafter"/>
</dbReference>
<evidence type="ECO:0000313" key="4">
    <source>
        <dbReference type="Proteomes" id="UP001160390"/>
    </source>
</evidence>
<dbReference type="PANTHER" id="PTHR42840">
    <property type="entry name" value="NAD(P)-BINDING ROSSMANN-FOLD SUPERFAMILY PROTEIN-RELATED"/>
    <property type="match status" value="1"/>
</dbReference>
<evidence type="ECO:0000259" key="2">
    <source>
        <dbReference type="Pfam" id="PF02894"/>
    </source>
</evidence>
<dbReference type="InterPro" id="IPR004104">
    <property type="entry name" value="Gfo/Idh/MocA-like_OxRdtase_C"/>
</dbReference>
<sequence>MELKAIYSRSELSATSLADSASVDAFWSLPATPSRSLADLLARDDIDAVIIALPIMVQPEVIRQAITAGKHVLSEKPIASNVEDALQLMNWYSAVPRKEIWSIGENFRFMDTMLVAAEKLRSLNGRLLNFSLNFYHMMKEDDKFYNTEWRKNPLHQGGFVLDGGIHFIAALRLLLGASGEELSTVAAFTSLSEPRLAPLDSLSAVCLTKGGTCGTLSMSFGVDSCPKYLEIIMVTDRGTVSVAFDSVKVTTTANGRQANEEIPCKFDMGVKNEVEAFASSLINRTQNEQQCGSQAFEDLKLLEYMLESAKEGVILNTSLS</sequence>
<organism evidence="3 4">
    <name type="scientific">Clonostachys chloroleuca</name>
    <dbReference type="NCBI Taxonomy" id="1926264"/>
    <lineage>
        <taxon>Eukaryota</taxon>
        <taxon>Fungi</taxon>
        <taxon>Dikarya</taxon>
        <taxon>Ascomycota</taxon>
        <taxon>Pezizomycotina</taxon>
        <taxon>Sordariomycetes</taxon>
        <taxon>Hypocreomycetidae</taxon>
        <taxon>Hypocreales</taxon>
        <taxon>Bionectriaceae</taxon>
        <taxon>Clonostachys</taxon>
    </lineage>
</organism>
<protein>
    <submittedName>
        <fullName evidence="3">Uncharacterized protein</fullName>
    </submittedName>
</protein>
<dbReference type="Gene3D" id="3.40.50.720">
    <property type="entry name" value="NAD(P)-binding Rossmann-like Domain"/>
    <property type="match status" value="1"/>
</dbReference>
<dbReference type="InterPro" id="IPR000683">
    <property type="entry name" value="Gfo/Idh/MocA-like_OxRdtase_N"/>
</dbReference>
<dbReference type="Pfam" id="PF02894">
    <property type="entry name" value="GFO_IDH_MocA_C"/>
    <property type="match status" value="1"/>
</dbReference>
<dbReference type="PANTHER" id="PTHR42840:SF5">
    <property type="entry name" value="NAD(P)-BINDING ROSSMANN-FOLD SUPERFAMILY PROTEIN"/>
    <property type="match status" value="1"/>
</dbReference>
<dbReference type="SUPFAM" id="SSF55347">
    <property type="entry name" value="Glyceraldehyde-3-phosphate dehydrogenase-like, C-terminal domain"/>
    <property type="match status" value="1"/>
</dbReference>
<evidence type="ECO:0000259" key="1">
    <source>
        <dbReference type="Pfam" id="PF01408"/>
    </source>
</evidence>
<dbReference type="GO" id="GO:0000166">
    <property type="term" value="F:nucleotide binding"/>
    <property type="evidence" value="ECO:0007669"/>
    <property type="project" value="InterPro"/>
</dbReference>